<organism evidence="3 4">
    <name type="scientific">Arcanobacterium phocisimile</name>
    <dbReference type="NCBI Taxonomy" id="1302235"/>
    <lineage>
        <taxon>Bacteria</taxon>
        <taxon>Bacillati</taxon>
        <taxon>Actinomycetota</taxon>
        <taxon>Actinomycetes</taxon>
        <taxon>Actinomycetales</taxon>
        <taxon>Actinomycetaceae</taxon>
        <taxon>Arcanobacterium</taxon>
    </lineage>
</organism>
<dbReference type="EMBL" id="CP070228">
    <property type="protein sequence ID" value="QRV02853.1"/>
    <property type="molecule type" value="Genomic_DNA"/>
</dbReference>
<evidence type="ECO:0000256" key="2">
    <source>
        <dbReference type="SAM" id="Phobius"/>
    </source>
</evidence>
<proteinExistence type="predicted"/>
<dbReference type="RefSeq" id="WP_204425492.1">
    <property type="nucleotide sequence ID" value="NZ_CP070228.1"/>
</dbReference>
<feature type="region of interest" description="Disordered" evidence="1">
    <location>
        <begin position="198"/>
        <end position="222"/>
    </location>
</feature>
<feature type="transmembrane region" description="Helical" evidence="2">
    <location>
        <begin position="137"/>
        <end position="157"/>
    </location>
</feature>
<dbReference type="Pfam" id="PF11241">
    <property type="entry name" value="DUF3043"/>
    <property type="match status" value="1"/>
</dbReference>
<protein>
    <submittedName>
        <fullName evidence="3">DUF3043 domain-containing protein</fullName>
    </submittedName>
</protein>
<dbReference type="Proteomes" id="UP000602653">
    <property type="component" value="Chromosome"/>
</dbReference>
<evidence type="ECO:0000313" key="3">
    <source>
        <dbReference type="EMBL" id="QRV02853.1"/>
    </source>
</evidence>
<keyword evidence="2" id="KW-0812">Transmembrane</keyword>
<reference evidence="3 4" key="1">
    <citation type="submission" date="2021-02" db="EMBL/GenBank/DDBJ databases">
        <title>Complete Genome Sequence of Arcanobacterium phocisimile strain DSM 26142T from a harbour seal.</title>
        <authorList>
            <person name="Borowiak M."/>
            <person name="Alssahen M."/>
            <person name="Malorny B."/>
            <person name="Laemmler C."/>
            <person name="Siebert U."/>
            <person name="Ploetz M."/>
            <person name="Abdulmawjood A."/>
        </authorList>
    </citation>
    <scope>NUCLEOTIDE SEQUENCE [LARGE SCALE GENOMIC DNA]</scope>
    <source>
        <strain evidence="3 4">DSM 26142</strain>
    </source>
</reference>
<gene>
    <name evidence="3" type="ORF">JTE88_03785</name>
</gene>
<sequence>MFGQKKDSTPATPEVGVVPQEKGYTPPKGTPTPKRKEAQKARRRPIVASTSALTKEEKRKLRAENRAKSNELYYRQQTAMRTGDEKNMPPAHRGRVRRWGRDYIDASAPWGQWFMPLVIPLLLLAVFMSYWPQVAFLAIVGLYAVFIVMVIQLAWIVRKAKILATYKFGADEIPSGFSMQMFSRGMYMPRWRLPSPQVKRGEFPTGGSKEDYRAAKAARKSA</sequence>
<feature type="region of interest" description="Disordered" evidence="1">
    <location>
        <begin position="1"/>
        <end position="62"/>
    </location>
</feature>
<keyword evidence="4" id="KW-1185">Reference proteome</keyword>
<keyword evidence="2" id="KW-1133">Transmembrane helix</keyword>
<evidence type="ECO:0000256" key="1">
    <source>
        <dbReference type="SAM" id="MobiDB-lite"/>
    </source>
</evidence>
<keyword evidence="2" id="KW-0472">Membrane</keyword>
<accession>A0ABX7II88</accession>
<feature type="transmembrane region" description="Helical" evidence="2">
    <location>
        <begin position="113"/>
        <end position="131"/>
    </location>
</feature>
<evidence type="ECO:0000313" key="4">
    <source>
        <dbReference type="Proteomes" id="UP000602653"/>
    </source>
</evidence>
<name>A0ABX7II88_9ACTO</name>
<dbReference type="InterPro" id="IPR021403">
    <property type="entry name" value="DUF3043"/>
</dbReference>